<dbReference type="Pfam" id="PF07715">
    <property type="entry name" value="Plug"/>
    <property type="match status" value="1"/>
</dbReference>
<keyword evidence="9 10" id="KW-0998">Cell outer membrane</keyword>
<dbReference type="NCBIfam" id="TIGR04056">
    <property type="entry name" value="OMP_RagA_SusC"/>
    <property type="match status" value="1"/>
</dbReference>
<keyword evidence="7 10" id="KW-0472">Membrane</keyword>
<dbReference type="Gene3D" id="2.40.170.20">
    <property type="entry name" value="TonB-dependent receptor, beta-barrel domain"/>
    <property type="match status" value="1"/>
</dbReference>
<dbReference type="GO" id="GO:0044718">
    <property type="term" value="P:siderophore transmembrane transport"/>
    <property type="evidence" value="ECO:0007669"/>
    <property type="project" value="TreeGrafter"/>
</dbReference>
<dbReference type="AlphaFoldDB" id="A0AAW5N5X7"/>
<dbReference type="RefSeq" id="WP_258335491.1">
    <property type="nucleotide sequence ID" value="NZ_JANRHJ010000004.1"/>
</dbReference>
<evidence type="ECO:0000256" key="4">
    <source>
        <dbReference type="ARBA" id="ARBA00022692"/>
    </source>
</evidence>
<evidence type="ECO:0000256" key="6">
    <source>
        <dbReference type="ARBA" id="ARBA00023077"/>
    </source>
</evidence>
<proteinExistence type="inferred from homology"/>
<dbReference type="NCBIfam" id="TIGR04057">
    <property type="entry name" value="SusC_RagA_signa"/>
    <property type="match status" value="1"/>
</dbReference>
<evidence type="ECO:0000256" key="1">
    <source>
        <dbReference type="ARBA" id="ARBA00004571"/>
    </source>
</evidence>
<comment type="subcellular location">
    <subcellularLocation>
        <location evidence="1 10">Cell outer membrane</location>
        <topology evidence="1 10">Multi-pass membrane protein</topology>
    </subcellularLocation>
</comment>
<dbReference type="PROSITE" id="PS52016">
    <property type="entry name" value="TONB_DEPENDENT_REC_3"/>
    <property type="match status" value="1"/>
</dbReference>
<evidence type="ECO:0000256" key="2">
    <source>
        <dbReference type="ARBA" id="ARBA00022448"/>
    </source>
</evidence>
<gene>
    <name evidence="14" type="ORF">NW209_04195</name>
</gene>
<evidence type="ECO:0000256" key="5">
    <source>
        <dbReference type="ARBA" id="ARBA00022729"/>
    </source>
</evidence>
<evidence type="ECO:0000259" key="12">
    <source>
        <dbReference type="Pfam" id="PF00593"/>
    </source>
</evidence>
<reference evidence="14 15" key="1">
    <citation type="submission" date="2022-08" db="EMBL/GenBank/DDBJ databases">
        <authorList>
            <person name="Zeman M."/>
            <person name="Kubasova T."/>
        </authorList>
    </citation>
    <scope>NUCLEOTIDE SEQUENCE [LARGE SCALE GENOMIC DNA]</scope>
    <source>
        <strain evidence="14 15">ET62</strain>
    </source>
</reference>
<dbReference type="InterPro" id="IPR037066">
    <property type="entry name" value="Plug_dom_sf"/>
</dbReference>
<evidence type="ECO:0000256" key="8">
    <source>
        <dbReference type="ARBA" id="ARBA00023170"/>
    </source>
</evidence>
<dbReference type="Proteomes" id="UP001204579">
    <property type="component" value="Unassembled WGS sequence"/>
</dbReference>
<dbReference type="InterPro" id="IPR036942">
    <property type="entry name" value="Beta-barrel_TonB_sf"/>
</dbReference>
<evidence type="ECO:0000256" key="3">
    <source>
        <dbReference type="ARBA" id="ARBA00022452"/>
    </source>
</evidence>
<dbReference type="GO" id="GO:0015344">
    <property type="term" value="F:siderophore uptake transmembrane transporter activity"/>
    <property type="evidence" value="ECO:0007669"/>
    <property type="project" value="TreeGrafter"/>
</dbReference>
<evidence type="ECO:0000259" key="13">
    <source>
        <dbReference type="Pfam" id="PF07715"/>
    </source>
</evidence>
<keyword evidence="3 10" id="KW-1134">Transmembrane beta strand</keyword>
<name>A0AAW5N5X7_9BACT</name>
<keyword evidence="4 10" id="KW-0812">Transmembrane</keyword>
<feature type="domain" description="TonB-dependent receptor-like beta-barrel" evidence="12">
    <location>
        <begin position="377"/>
        <end position="855"/>
    </location>
</feature>
<dbReference type="PANTHER" id="PTHR30069:SF29">
    <property type="entry name" value="HEMOGLOBIN AND HEMOGLOBIN-HAPTOGLOBIN-BINDING PROTEIN 1-RELATED"/>
    <property type="match status" value="1"/>
</dbReference>
<keyword evidence="6 11" id="KW-0798">TonB box</keyword>
<evidence type="ECO:0000256" key="11">
    <source>
        <dbReference type="RuleBase" id="RU003357"/>
    </source>
</evidence>
<dbReference type="InterPro" id="IPR039426">
    <property type="entry name" value="TonB-dep_rcpt-like"/>
</dbReference>
<evidence type="ECO:0000313" key="14">
    <source>
        <dbReference type="EMBL" id="MCR8873230.1"/>
    </source>
</evidence>
<evidence type="ECO:0000256" key="9">
    <source>
        <dbReference type="ARBA" id="ARBA00023237"/>
    </source>
</evidence>
<keyword evidence="2 10" id="KW-0813">Transport</keyword>
<dbReference type="InterPro" id="IPR012910">
    <property type="entry name" value="Plug_dom"/>
</dbReference>
<dbReference type="GO" id="GO:0009279">
    <property type="term" value="C:cell outer membrane"/>
    <property type="evidence" value="ECO:0007669"/>
    <property type="project" value="UniProtKB-SubCell"/>
</dbReference>
<dbReference type="InterPro" id="IPR023997">
    <property type="entry name" value="TonB-dep_OMP_SusC/RagA_CS"/>
</dbReference>
<dbReference type="InterPro" id="IPR000531">
    <property type="entry name" value="Beta-barrel_TonB"/>
</dbReference>
<feature type="domain" description="TonB-dependent receptor plug" evidence="13">
    <location>
        <begin position="54"/>
        <end position="171"/>
    </location>
</feature>
<dbReference type="Pfam" id="PF00593">
    <property type="entry name" value="TonB_dep_Rec_b-barrel"/>
    <property type="match status" value="1"/>
</dbReference>
<dbReference type="EMBL" id="JANRHJ010000004">
    <property type="protein sequence ID" value="MCR8873230.1"/>
    <property type="molecule type" value="Genomic_DNA"/>
</dbReference>
<comment type="similarity">
    <text evidence="10 11">Belongs to the TonB-dependent receptor family.</text>
</comment>
<dbReference type="InterPro" id="IPR023996">
    <property type="entry name" value="TonB-dep_OMP_SusC/RagA"/>
</dbReference>
<keyword evidence="15" id="KW-1185">Reference proteome</keyword>
<accession>A0AAW5N5X7</accession>
<protein>
    <submittedName>
        <fullName evidence="14">TonB-dependent receptor</fullName>
    </submittedName>
</protein>
<organism evidence="14 15">
    <name type="scientific">Phocaeicola barnesiae</name>
    <dbReference type="NCBI Taxonomy" id="376804"/>
    <lineage>
        <taxon>Bacteria</taxon>
        <taxon>Pseudomonadati</taxon>
        <taxon>Bacteroidota</taxon>
        <taxon>Bacteroidia</taxon>
        <taxon>Bacteroidales</taxon>
        <taxon>Bacteroidaceae</taxon>
        <taxon>Phocaeicola</taxon>
    </lineage>
</organism>
<sequence>MIINVPSSAKTLVISFIGFQTQKVDVKSNVNVVLKSDAEVLDEVMVVAYGTAKKSSFTGSASVMKASDISTQKQSLVKSLDGKVAGVRVGASTGDPGSDQKILIRGIGSISGSTQPLYVIDGVAVVNDDMTSGLKSQSILSSINPDDIESMTILKDAAAASLYGSRAANGVVIITTKQGKEGKTKVTYNMETGWTDMAVGSQYNVMNAAQIQQYYNDALRNYAEINPTGANNMSNTNLGHPMADAASFANELSPLFFWNPGSDIDTNWKKEVYGKGMITDHQVAVSGGTEKTKFYAGFGYNKTKGLVKGSEFERYSGRLNVDHQAYSWLKLSFRQMLSFTNTAGFRDQNDQAQGLGTSSPLSILYSMDPTAPVTLEDGSYNPNAAFSAQISNPNLMLGQTDGPNAETVNSDMMRSLTNVEATVTLPLGFSARTIFGYDYMDNKEREFWAPESVNGQSLGGLGARYVYTNKTLTSSTTLNYSNTFGSHNINGLLGYEVEDRYLLSQSLSAKSYSTNKLPELANGQPYSTYSAFYEAAIMSYLGNINYNFDNRYYVSASFRRDGSSRLGKDNRWANFWSVSGAWRIAGEHFLQDNKWANDLKLRVSYGTNGNLPGDYYANLATYSFGGGYGDQSAIYWGNPGNSKLGWEKSANFNIGVDWGFLNRVSMSLEYYSKVTTDLLFEVPTSIVTGFSSNWQNLGKINNKGIELTINSTNISTKDFTWNTSFNVTRQSVKIGELPNHNDVMYGDGNMYILRENESMHSFYLPEWIGVNPETGLGEFWIDPADHSKGVTNYYDEAGKAIVGKAVPDWMGGMTNTFTYKNFDLSFMISFQTGASLFDYPGYFLTYSDGVRLGSFNVSQEVAGNYWREPGDIVDHPKPIYNNPYRSDRFSSRTIKSTDNVRMRDITVGYRIPISKKYISNLRVFFKTSNPFMIYCASDNIDPDVDINGYRQTDTPPTKSFMFGLNFEL</sequence>
<keyword evidence="8 14" id="KW-0675">Receptor</keyword>
<evidence type="ECO:0000313" key="15">
    <source>
        <dbReference type="Proteomes" id="UP001204579"/>
    </source>
</evidence>
<dbReference type="SUPFAM" id="SSF56935">
    <property type="entry name" value="Porins"/>
    <property type="match status" value="1"/>
</dbReference>
<evidence type="ECO:0000256" key="10">
    <source>
        <dbReference type="PROSITE-ProRule" id="PRU01360"/>
    </source>
</evidence>
<dbReference type="PANTHER" id="PTHR30069">
    <property type="entry name" value="TONB-DEPENDENT OUTER MEMBRANE RECEPTOR"/>
    <property type="match status" value="1"/>
</dbReference>
<keyword evidence="5" id="KW-0732">Signal</keyword>
<evidence type="ECO:0000256" key="7">
    <source>
        <dbReference type="ARBA" id="ARBA00023136"/>
    </source>
</evidence>
<comment type="caution">
    <text evidence="14">The sequence shown here is derived from an EMBL/GenBank/DDBJ whole genome shotgun (WGS) entry which is preliminary data.</text>
</comment>
<dbReference type="Gene3D" id="2.170.130.10">
    <property type="entry name" value="TonB-dependent receptor, plug domain"/>
    <property type="match status" value="1"/>
</dbReference>